<proteinExistence type="predicted"/>
<accession>A0A0C9V4A3</accession>
<organism evidence="1 2">
    <name type="scientific">Hydnomerulius pinastri MD-312</name>
    <dbReference type="NCBI Taxonomy" id="994086"/>
    <lineage>
        <taxon>Eukaryota</taxon>
        <taxon>Fungi</taxon>
        <taxon>Dikarya</taxon>
        <taxon>Basidiomycota</taxon>
        <taxon>Agaricomycotina</taxon>
        <taxon>Agaricomycetes</taxon>
        <taxon>Agaricomycetidae</taxon>
        <taxon>Boletales</taxon>
        <taxon>Boletales incertae sedis</taxon>
        <taxon>Leucogyrophana</taxon>
    </lineage>
</organism>
<reference evidence="1 2" key="1">
    <citation type="submission" date="2014-04" db="EMBL/GenBank/DDBJ databases">
        <title>Evolutionary Origins and Diversification of the Mycorrhizal Mutualists.</title>
        <authorList>
            <consortium name="DOE Joint Genome Institute"/>
            <consortium name="Mycorrhizal Genomics Consortium"/>
            <person name="Kohler A."/>
            <person name="Kuo A."/>
            <person name="Nagy L.G."/>
            <person name="Floudas D."/>
            <person name="Copeland A."/>
            <person name="Barry K.W."/>
            <person name="Cichocki N."/>
            <person name="Veneault-Fourrey C."/>
            <person name="LaButti K."/>
            <person name="Lindquist E.A."/>
            <person name="Lipzen A."/>
            <person name="Lundell T."/>
            <person name="Morin E."/>
            <person name="Murat C."/>
            <person name="Riley R."/>
            <person name="Ohm R."/>
            <person name="Sun H."/>
            <person name="Tunlid A."/>
            <person name="Henrissat B."/>
            <person name="Grigoriev I.V."/>
            <person name="Hibbett D.S."/>
            <person name="Martin F."/>
        </authorList>
    </citation>
    <scope>NUCLEOTIDE SEQUENCE [LARGE SCALE GENOMIC DNA]</scope>
    <source>
        <strain evidence="1 2">MD-312</strain>
    </source>
</reference>
<keyword evidence="2" id="KW-1185">Reference proteome</keyword>
<gene>
    <name evidence="1" type="ORF">HYDPIDRAFT_32484</name>
</gene>
<dbReference type="OrthoDB" id="2906736at2759"/>
<sequence>MTSKLLAYITPESALGFLLLHDPDEAQHLGLNLPLKSTCPANARCETVLDADGFLTVTTTSRNPLEQNLTVRVPSLELSFTRSGQYRWPREIPYPIQDCQDVPGILYLVGENPQPGPNGFNAQQFPKYPPLTDEPQVNSLAGRVVIDFWSEQRITGVFKTNADNYVSGGNGMWVKQLQA</sequence>
<evidence type="ECO:0000313" key="1">
    <source>
        <dbReference type="EMBL" id="KIJ60229.1"/>
    </source>
</evidence>
<name>A0A0C9V4A3_9AGAM</name>
<dbReference type="Proteomes" id="UP000053820">
    <property type="component" value="Unassembled WGS sequence"/>
</dbReference>
<dbReference type="AlphaFoldDB" id="A0A0C9V4A3"/>
<protein>
    <submittedName>
        <fullName evidence="1">Uncharacterized protein</fullName>
    </submittedName>
</protein>
<evidence type="ECO:0000313" key="2">
    <source>
        <dbReference type="Proteomes" id="UP000053820"/>
    </source>
</evidence>
<dbReference type="EMBL" id="KN839875">
    <property type="protein sequence ID" value="KIJ60229.1"/>
    <property type="molecule type" value="Genomic_DNA"/>
</dbReference>
<dbReference type="HOGENOM" id="CLU_121064_0_0_1"/>